<name>A0A067CFQ3_SAPPC</name>
<evidence type="ECO:0008006" key="3">
    <source>
        <dbReference type="Google" id="ProtNLM"/>
    </source>
</evidence>
<keyword evidence="2" id="KW-1185">Reference proteome</keyword>
<dbReference type="KEGG" id="spar:SPRG_05535"/>
<accession>A0A067CFQ3</accession>
<gene>
    <name evidence="1" type="ORF">SPRG_05535</name>
</gene>
<protein>
    <recommendedName>
        <fullName evidence="3">PH domain-containing protein</fullName>
    </recommendedName>
</protein>
<evidence type="ECO:0000313" key="2">
    <source>
        <dbReference type="Proteomes" id="UP000030745"/>
    </source>
</evidence>
<dbReference type="Proteomes" id="UP000030745">
    <property type="component" value="Unassembled WGS sequence"/>
</dbReference>
<dbReference type="RefSeq" id="XP_012199643.1">
    <property type="nucleotide sequence ID" value="XM_012344253.1"/>
</dbReference>
<sequence length="231" mass="24969">MSYSGHGEWGHFVALTPTRDSYLEARGELKERLLLTRSPLPSPVLRPLRLSRKTGCLYNLSALDDHAGLPASKPTTKMTLHAAIYPSMLCPRSEPREVQLVPSMAAPVAAKTGILVLPATAWWASATEVRVVLEGGRVAWVPVTPCFEPIAAARTRHFVLTPATVVCRMPGGRALQLTSEHGASVHFRCPSATACKAWVTALTLAIADASRIQHDPVASAPIRILPSMRSR</sequence>
<dbReference type="OrthoDB" id="73436at2759"/>
<dbReference type="AlphaFoldDB" id="A0A067CFQ3"/>
<reference evidence="1 2" key="1">
    <citation type="journal article" date="2013" name="PLoS Genet.">
        <title>Distinctive expansion of potential virulence genes in the genome of the oomycete fish pathogen Saprolegnia parasitica.</title>
        <authorList>
            <person name="Jiang R.H."/>
            <person name="de Bruijn I."/>
            <person name="Haas B.J."/>
            <person name="Belmonte R."/>
            <person name="Lobach L."/>
            <person name="Christie J."/>
            <person name="van den Ackerveken G."/>
            <person name="Bottin A."/>
            <person name="Bulone V."/>
            <person name="Diaz-Moreno S.M."/>
            <person name="Dumas B."/>
            <person name="Fan L."/>
            <person name="Gaulin E."/>
            <person name="Govers F."/>
            <person name="Grenville-Briggs L.J."/>
            <person name="Horner N.R."/>
            <person name="Levin J.Z."/>
            <person name="Mammella M."/>
            <person name="Meijer H.J."/>
            <person name="Morris P."/>
            <person name="Nusbaum C."/>
            <person name="Oome S."/>
            <person name="Phillips A.J."/>
            <person name="van Rooyen D."/>
            <person name="Rzeszutek E."/>
            <person name="Saraiva M."/>
            <person name="Secombes C.J."/>
            <person name="Seidl M.F."/>
            <person name="Snel B."/>
            <person name="Stassen J.H."/>
            <person name="Sykes S."/>
            <person name="Tripathy S."/>
            <person name="van den Berg H."/>
            <person name="Vega-Arreguin J.C."/>
            <person name="Wawra S."/>
            <person name="Young S.K."/>
            <person name="Zeng Q."/>
            <person name="Dieguez-Uribeondo J."/>
            <person name="Russ C."/>
            <person name="Tyler B.M."/>
            <person name="van West P."/>
        </authorList>
    </citation>
    <scope>NUCLEOTIDE SEQUENCE [LARGE SCALE GENOMIC DNA]</scope>
    <source>
        <strain evidence="1 2">CBS 223.65</strain>
    </source>
</reference>
<dbReference type="EMBL" id="KK583205">
    <property type="protein sequence ID" value="KDO29579.1"/>
    <property type="molecule type" value="Genomic_DNA"/>
</dbReference>
<dbReference type="GeneID" id="24127926"/>
<dbReference type="OMA" id="HGEWGHF"/>
<dbReference type="SUPFAM" id="SSF50729">
    <property type="entry name" value="PH domain-like"/>
    <property type="match status" value="1"/>
</dbReference>
<dbReference type="VEuPathDB" id="FungiDB:SPRG_05535"/>
<proteinExistence type="predicted"/>
<organism evidence="1 2">
    <name type="scientific">Saprolegnia parasitica (strain CBS 223.65)</name>
    <dbReference type="NCBI Taxonomy" id="695850"/>
    <lineage>
        <taxon>Eukaryota</taxon>
        <taxon>Sar</taxon>
        <taxon>Stramenopiles</taxon>
        <taxon>Oomycota</taxon>
        <taxon>Saprolegniomycetes</taxon>
        <taxon>Saprolegniales</taxon>
        <taxon>Saprolegniaceae</taxon>
        <taxon>Saprolegnia</taxon>
    </lineage>
</organism>
<evidence type="ECO:0000313" key="1">
    <source>
        <dbReference type="EMBL" id="KDO29579.1"/>
    </source>
</evidence>